<evidence type="ECO:0000259" key="2">
    <source>
        <dbReference type="PROSITE" id="PS50879"/>
    </source>
</evidence>
<feature type="non-terminal residue" evidence="3">
    <location>
        <position position="432"/>
    </location>
</feature>
<dbReference type="Gene3D" id="3.30.420.10">
    <property type="entry name" value="Ribonuclease H-like superfamily/Ribonuclease H"/>
    <property type="match status" value="1"/>
</dbReference>
<comment type="caution">
    <text evidence="3">The sequence shown here is derived from an EMBL/GenBank/DDBJ whole genome shotgun (WGS) entry which is preliminary data.</text>
</comment>
<evidence type="ECO:0000256" key="1">
    <source>
        <dbReference type="SAM" id="MobiDB-lite"/>
    </source>
</evidence>
<dbReference type="OrthoDB" id="2433898at2759"/>
<keyword evidence="4" id="KW-1185">Reference proteome</keyword>
<sequence>DRELRDLDQSVAKKTARVQDTYQDQALQITLETQREVNLHHTQYSARKRHYEKESRRLQKDLSSLHQLNATQYQDSLTHITRQAQDKLSPLSNIRDESLRRIRAGKVYKQRQITDRHLERKRCHDQEHARRQAQEAKRQAEEQERQVRQQAQEARQQADERQREAWLQEIVEYARQERLRDERFQRELEQRLQEQEAQRLAAERIQEARLQARLQRRQGAEERMRPRPEHLQQHPLRAQYCTTAAAEEMPRLAVATVGPVRMSPSEAREMERLRGTWVDNTIPRTLSSDGSLIKSGTADVAMAFGVADLSQPVLLTVQGRTDGYASSAKAELMGLLAAILSAPPDQDILVELDNESVVDQYQQLVKDRRDALPRKRLRSNHAGLWAVMHQVVQDRTGSTAAQWVRGHSDNAGNIMADRVATRAARHDTMPWT</sequence>
<evidence type="ECO:0000313" key="4">
    <source>
        <dbReference type="Proteomes" id="UP000738359"/>
    </source>
</evidence>
<dbReference type="PROSITE" id="PS50879">
    <property type="entry name" value="RNASE_H_1"/>
    <property type="match status" value="1"/>
</dbReference>
<feature type="non-terminal residue" evidence="3">
    <location>
        <position position="1"/>
    </location>
</feature>
<proteinExistence type="predicted"/>
<evidence type="ECO:0000313" key="3">
    <source>
        <dbReference type="EMBL" id="KAF9943899.1"/>
    </source>
</evidence>
<feature type="domain" description="RNase H type-1" evidence="2">
    <location>
        <begin position="280"/>
        <end position="425"/>
    </location>
</feature>
<dbReference type="InterPro" id="IPR012337">
    <property type="entry name" value="RNaseH-like_sf"/>
</dbReference>
<feature type="compositionally biased region" description="Basic and acidic residues" evidence="1">
    <location>
        <begin position="112"/>
        <end position="147"/>
    </location>
</feature>
<protein>
    <recommendedName>
        <fullName evidence="2">RNase H type-1 domain-containing protein</fullName>
    </recommendedName>
</protein>
<dbReference type="InterPro" id="IPR002156">
    <property type="entry name" value="RNaseH_domain"/>
</dbReference>
<dbReference type="SUPFAM" id="SSF53098">
    <property type="entry name" value="Ribonuclease H-like"/>
    <property type="match status" value="1"/>
</dbReference>
<gene>
    <name evidence="3" type="ORF">BGZ70_005302</name>
</gene>
<reference evidence="3" key="1">
    <citation type="journal article" date="2020" name="Fungal Divers.">
        <title>Resolving the Mortierellaceae phylogeny through synthesis of multi-gene phylogenetics and phylogenomics.</title>
        <authorList>
            <person name="Vandepol N."/>
            <person name="Liber J."/>
            <person name="Desiro A."/>
            <person name="Na H."/>
            <person name="Kennedy M."/>
            <person name="Barry K."/>
            <person name="Grigoriev I.V."/>
            <person name="Miller A.N."/>
            <person name="O'Donnell K."/>
            <person name="Stajich J.E."/>
            <person name="Bonito G."/>
        </authorList>
    </citation>
    <scope>NUCLEOTIDE SEQUENCE</scope>
    <source>
        <strain evidence="3">CK1249</strain>
    </source>
</reference>
<organism evidence="3 4">
    <name type="scientific">Mortierella alpina</name>
    <name type="common">Oleaginous fungus</name>
    <name type="synonym">Mortierella renispora</name>
    <dbReference type="NCBI Taxonomy" id="64518"/>
    <lineage>
        <taxon>Eukaryota</taxon>
        <taxon>Fungi</taxon>
        <taxon>Fungi incertae sedis</taxon>
        <taxon>Mucoromycota</taxon>
        <taxon>Mortierellomycotina</taxon>
        <taxon>Mortierellomycetes</taxon>
        <taxon>Mortierellales</taxon>
        <taxon>Mortierellaceae</taxon>
        <taxon>Mortierella</taxon>
    </lineage>
</organism>
<name>A0A9P6IRK8_MORAP</name>
<dbReference type="Proteomes" id="UP000738359">
    <property type="component" value="Unassembled WGS sequence"/>
</dbReference>
<accession>A0A9P6IRK8</accession>
<dbReference type="Pfam" id="PF00075">
    <property type="entry name" value="RNase_H"/>
    <property type="match status" value="1"/>
</dbReference>
<dbReference type="EMBL" id="JAAAHY010002802">
    <property type="protein sequence ID" value="KAF9943899.1"/>
    <property type="molecule type" value="Genomic_DNA"/>
</dbReference>
<dbReference type="GO" id="GO:0003676">
    <property type="term" value="F:nucleic acid binding"/>
    <property type="evidence" value="ECO:0007669"/>
    <property type="project" value="InterPro"/>
</dbReference>
<feature type="region of interest" description="Disordered" evidence="1">
    <location>
        <begin position="110"/>
        <end position="161"/>
    </location>
</feature>
<dbReference type="InterPro" id="IPR036397">
    <property type="entry name" value="RNaseH_sf"/>
</dbReference>
<dbReference type="AlphaFoldDB" id="A0A9P6IRK8"/>
<dbReference type="GO" id="GO:0004523">
    <property type="term" value="F:RNA-DNA hybrid ribonuclease activity"/>
    <property type="evidence" value="ECO:0007669"/>
    <property type="project" value="InterPro"/>
</dbReference>